<dbReference type="EMBL" id="BQNB010015652">
    <property type="protein sequence ID" value="GJT42518.1"/>
    <property type="molecule type" value="Genomic_DNA"/>
</dbReference>
<evidence type="ECO:0000313" key="2">
    <source>
        <dbReference type="Proteomes" id="UP001151760"/>
    </source>
</evidence>
<gene>
    <name evidence="1" type="ORF">Tco_0951233</name>
</gene>
<keyword evidence="2" id="KW-1185">Reference proteome</keyword>
<evidence type="ECO:0008006" key="3">
    <source>
        <dbReference type="Google" id="ProtNLM"/>
    </source>
</evidence>
<sequence>MALAISTTEVEYVSIEKACQQALWMKQALIDYDICLDDVLITRQRLPTFKEFHLESKGDHTLLTFVFNRSKYESVKNYEFHNEFFKSLTVFPLPERYALKVLA</sequence>
<organism evidence="1 2">
    <name type="scientific">Tanacetum coccineum</name>
    <dbReference type="NCBI Taxonomy" id="301880"/>
    <lineage>
        <taxon>Eukaryota</taxon>
        <taxon>Viridiplantae</taxon>
        <taxon>Streptophyta</taxon>
        <taxon>Embryophyta</taxon>
        <taxon>Tracheophyta</taxon>
        <taxon>Spermatophyta</taxon>
        <taxon>Magnoliopsida</taxon>
        <taxon>eudicotyledons</taxon>
        <taxon>Gunneridae</taxon>
        <taxon>Pentapetalae</taxon>
        <taxon>asterids</taxon>
        <taxon>campanulids</taxon>
        <taxon>Asterales</taxon>
        <taxon>Asteraceae</taxon>
        <taxon>Asteroideae</taxon>
        <taxon>Anthemideae</taxon>
        <taxon>Anthemidinae</taxon>
        <taxon>Tanacetum</taxon>
    </lineage>
</organism>
<proteinExistence type="predicted"/>
<reference evidence="1" key="2">
    <citation type="submission" date="2022-01" db="EMBL/GenBank/DDBJ databases">
        <authorList>
            <person name="Yamashiro T."/>
            <person name="Shiraishi A."/>
            <person name="Satake H."/>
            <person name="Nakayama K."/>
        </authorList>
    </citation>
    <scope>NUCLEOTIDE SEQUENCE</scope>
</reference>
<protein>
    <recommendedName>
        <fullName evidence="3">Retrovirus-related Pol polyprotein from transposon TNT 1-94</fullName>
    </recommendedName>
</protein>
<reference evidence="1" key="1">
    <citation type="journal article" date="2022" name="Int. J. Mol. Sci.">
        <title>Draft Genome of Tanacetum Coccineum: Genomic Comparison of Closely Related Tanacetum-Family Plants.</title>
        <authorList>
            <person name="Yamashiro T."/>
            <person name="Shiraishi A."/>
            <person name="Nakayama K."/>
            <person name="Satake H."/>
        </authorList>
    </citation>
    <scope>NUCLEOTIDE SEQUENCE</scope>
</reference>
<evidence type="ECO:0000313" key="1">
    <source>
        <dbReference type="EMBL" id="GJT42518.1"/>
    </source>
</evidence>
<dbReference type="Proteomes" id="UP001151760">
    <property type="component" value="Unassembled WGS sequence"/>
</dbReference>
<comment type="caution">
    <text evidence="1">The sequence shown here is derived from an EMBL/GenBank/DDBJ whole genome shotgun (WGS) entry which is preliminary data.</text>
</comment>
<name>A0ABQ5DUD0_9ASTR</name>
<accession>A0ABQ5DUD0</accession>